<organism evidence="2 3">
    <name type="scientific">Elysia crispata</name>
    <name type="common">lettuce slug</name>
    <dbReference type="NCBI Taxonomy" id="231223"/>
    <lineage>
        <taxon>Eukaryota</taxon>
        <taxon>Metazoa</taxon>
        <taxon>Spiralia</taxon>
        <taxon>Lophotrochozoa</taxon>
        <taxon>Mollusca</taxon>
        <taxon>Gastropoda</taxon>
        <taxon>Heterobranchia</taxon>
        <taxon>Euthyneura</taxon>
        <taxon>Panpulmonata</taxon>
        <taxon>Sacoglossa</taxon>
        <taxon>Placobranchoidea</taxon>
        <taxon>Plakobranchidae</taxon>
        <taxon>Elysia</taxon>
    </lineage>
</organism>
<feature type="compositionally biased region" description="Basic and acidic residues" evidence="1">
    <location>
        <begin position="58"/>
        <end position="80"/>
    </location>
</feature>
<name>A0AAE0Y0C4_9GAST</name>
<reference evidence="2" key="1">
    <citation type="journal article" date="2023" name="G3 (Bethesda)">
        <title>A reference genome for the long-term kleptoplast-retaining sea slug Elysia crispata morphotype clarki.</title>
        <authorList>
            <person name="Eastman K.E."/>
            <person name="Pendleton A.L."/>
            <person name="Shaikh M.A."/>
            <person name="Suttiyut T."/>
            <person name="Ogas R."/>
            <person name="Tomko P."/>
            <person name="Gavelis G."/>
            <person name="Widhalm J.R."/>
            <person name="Wisecaver J.H."/>
        </authorList>
    </citation>
    <scope>NUCLEOTIDE SEQUENCE</scope>
    <source>
        <strain evidence="2">ECLA1</strain>
    </source>
</reference>
<proteinExistence type="predicted"/>
<gene>
    <name evidence="2" type="ORF">RRG08_043947</name>
</gene>
<evidence type="ECO:0000313" key="3">
    <source>
        <dbReference type="Proteomes" id="UP001283361"/>
    </source>
</evidence>
<dbReference type="EMBL" id="JAWDGP010007193">
    <property type="protein sequence ID" value="KAK3728322.1"/>
    <property type="molecule type" value="Genomic_DNA"/>
</dbReference>
<evidence type="ECO:0000256" key="1">
    <source>
        <dbReference type="SAM" id="MobiDB-lite"/>
    </source>
</evidence>
<protein>
    <submittedName>
        <fullName evidence="2">Uncharacterized protein</fullName>
    </submittedName>
</protein>
<evidence type="ECO:0000313" key="2">
    <source>
        <dbReference type="EMBL" id="KAK3728322.1"/>
    </source>
</evidence>
<sequence>MFQEPNVFTKSASAGQVCKTSSELAVSRAPRYFPGDEPELSVFSHTPSRAGARHARHLRESRESSKRWMRSARDHVFGQR</sequence>
<dbReference type="AlphaFoldDB" id="A0AAE0Y0C4"/>
<dbReference type="Proteomes" id="UP001283361">
    <property type="component" value="Unassembled WGS sequence"/>
</dbReference>
<comment type="caution">
    <text evidence="2">The sequence shown here is derived from an EMBL/GenBank/DDBJ whole genome shotgun (WGS) entry which is preliminary data.</text>
</comment>
<accession>A0AAE0Y0C4</accession>
<keyword evidence="3" id="KW-1185">Reference proteome</keyword>
<feature type="region of interest" description="Disordered" evidence="1">
    <location>
        <begin position="38"/>
        <end position="80"/>
    </location>
</feature>